<feature type="domain" description="DUF11" evidence="2">
    <location>
        <begin position="506"/>
        <end position="612"/>
    </location>
</feature>
<keyword evidence="1" id="KW-1133">Transmembrane helix</keyword>
<evidence type="ECO:0000313" key="4">
    <source>
        <dbReference type="Proteomes" id="UP000093343"/>
    </source>
</evidence>
<dbReference type="Proteomes" id="UP000093343">
    <property type="component" value="Unassembled WGS sequence"/>
</dbReference>
<dbReference type="Pfam" id="PF13573">
    <property type="entry name" value="SprB"/>
    <property type="match status" value="7"/>
</dbReference>
<keyword evidence="1" id="KW-0472">Membrane</keyword>
<protein>
    <recommendedName>
        <fullName evidence="2">DUF11 domain-containing protein</fullName>
    </recommendedName>
</protein>
<dbReference type="InterPro" id="IPR026341">
    <property type="entry name" value="T9SS_type_B"/>
</dbReference>
<dbReference type="InterPro" id="IPR001434">
    <property type="entry name" value="OmcB-like_DUF11"/>
</dbReference>
<name>A0ABX2XCQ9_9FLAO</name>
<feature type="transmembrane region" description="Helical" evidence="1">
    <location>
        <begin position="54"/>
        <end position="71"/>
    </location>
</feature>
<dbReference type="InterPro" id="IPR025667">
    <property type="entry name" value="SprB_repeat"/>
</dbReference>
<dbReference type="NCBIfam" id="TIGR04131">
    <property type="entry name" value="Bac_Flav_CTERM"/>
    <property type="match status" value="1"/>
</dbReference>
<evidence type="ECO:0000259" key="2">
    <source>
        <dbReference type="Pfam" id="PF01345"/>
    </source>
</evidence>
<evidence type="ECO:0000313" key="3">
    <source>
        <dbReference type="EMBL" id="OCB69556.1"/>
    </source>
</evidence>
<evidence type="ECO:0000256" key="1">
    <source>
        <dbReference type="SAM" id="Phobius"/>
    </source>
</evidence>
<dbReference type="RefSeq" id="WP_065451827.1">
    <property type="nucleotide sequence ID" value="NZ_LVEN01000046.1"/>
</dbReference>
<organism evidence="3 4">
    <name type="scientific">Flavobacterium piscis</name>
    <dbReference type="NCBI Taxonomy" id="1114874"/>
    <lineage>
        <taxon>Bacteria</taxon>
        <taxon>Pseudomonadati</taxon>
        <taxon>Bacteroidota</taxon>
        <taxon>Flavobacteriia</taxon>
        <taxon>Flavobacteriales</taxon>
        <taxon>Flavobacteriaceae</taxon>
        <taxon>Flavobacterium</taxon>
    </lineage>
</organism>
<dbReference type="Pfam" id="PF13585">
    <property type="entry name" value="CHU_C"/>
    <property type="match status" value="1"/>
</dbReference>
<gene>
    <name evidence="3" type="ORF">FLP_23035</name>
</gene>
<dbReference type="InterPro" id="IPR047589">
    <property type="entry name" value="DUF11_rpt"/>
</dbReference>
<dbReference type="Pfam" id="PF01345">
    <property type="entry name" value="DUF11"/>
    <property type="match status" value="1"/>
</dbReference>
<proteinExistence type="predicted"/>
<reference evidence="4" key="1">
    <citation type="submission" date="2016-03" db="EMBL/GenBank/DDBJ databases">
        <title>Draft genome sequence of Paenibacillus glacialis DSM 22343.</title>
        <authorList>
            <person name="Shin S.-K."/>
            <person name="Yi H."/>
        </authorList>
    </citation>
    <scope>NUCLEOTIDE SEQUENCE [LARGE SCALE GENOMIC DNA]</scope>
    <source>
        <strain evidence="4">CCUG 60099</strain>
    </source>
</reference>
<comment type="caution">
    <text evidence="3">The sequence shown here is derived from an EMBL/GenBank/DDBJ whole genome shotgun (WGS) entry which is preliminary data.</text>
</comment>
<sequence length="4932" mass="526287">MEKPTTFKSVKTVFTFIKNLVSDTQNQFEKLVESFDKKQMMQPLFVKAKENRKAILGIFMLMCFSFVNAQTGTPFSARLKDGSVKVKGDIILIGNTVISKVKDRPTPTPKPSNFDPNPVDFNPAPVDGVRYTGQVTNLAALTTEASKDFDGTGNNNDFYVEYIDIDSDPKTFNSTMAKLTINNSCKNIVFAGLYWSAIYPYDRSTNKSVKYEGTLREDDWNTVMFKMPGKADYEVLTASKTDTKEVIFDGYKKNGNRVQDSFKDSPYVCFKDVTKKLQDLGDANGEYYVANVRAARGKRDGGSAGGWTLVVIYESPSLPSKFISVFDGYVGVDPGRTQDKTVDYTVSGFQTLPLGFPVIAKIGVAALEGDKETNGDSFSIKANSKTAFTKLKDDVNFENNFFNASISSNGLHIQDRVPKSINNMGFDIDHILLQNDVNGVKNVIIPNGETGATLRLTTDGDGYGAFVTTFAVDVIEPKIVLTKVVKGVRANATTGLREEYDLGGQPVTLGQEMIYEIGFNNQGNDDAKDFTITDVLPQNVIFNSASDIIYKDTGIDLVSYTPATRTLVFKVNDALVKQGGSKYKLQLSVKVVTDCNELVDACSNVIKNTATSKYFGVINPTNNGNPYGDGSYSFNTGCIVGDPTSTNFLVGIEDCLFNRAVSLCGSAILKAANGYKTYVWTDAAGNNVGNTQQITVTKAGIYKVQTGGNPDCKGILQTYTVTDYAVGSNDNPISPYADNKDPGTGRPYLCTNDKKEFPKIFLCGLSDTRFIDTHITAADATVKWQVTTDVPPTGFPSSCAYEDAVNWTTAAPNGPTFTANKSGSYRVVVSYGNNCQNIFYFSVFQNPLKIEYDKRDEICNTAGRITITNPQPGTGYTYSKDGTNFQTSNVFDNLPTGDYTINVKQTAATTETSSCPFSVKITILTAKFSTTVTPKDSFCAGNGGSIYASADNVRADYQFVVTDVATGLVKADSGKITFPNYKEFLGIAPGTYDVTVSTSDGCTETKRVTINDKTLKATADITKTLACGDGEITIKASGGTPIPPTTTPARYYYTVNGVDYGTNPVIPIKTAGDYTIVVTDFNSCSITLDPIKIVAVAKPVVKFTPHDAKCYGESNGTIDVTVTPATSGYTVQYSIDGGTKYSSVSPITNLKKGNYNIIVKYTYGGVECLDPAVKVSIAEPATALTASAGVSELAGCGPGGEGRIRITNPQGGKAPYEYNFFNQDPAKWVTTNQEYKAPGTYTVYIRDANMCVYSMPGIVIDPKPLEPEIGVETPVTFNCDGSATSTVTVNNPGSASYSYKYYLDNSTTPNTNTPPNVFLNVPAGPHSVRIEYKLTNVPTFSNLLNENFGYGGDVESPGINTTYYCFERQVAATQCRGSIEINDGDYSVTAKVVQPFGAWIQPGDHTPPTVPPTADGRALVVNIGDKIPVTAVLYEKEIKDIIPSQPINFEFYAFNLLNKGNGQKDPNLTIALVNTAGVEISSFSTGSIPKSEKWEVYPKAVVTLDPGTNTTLKFIVRSNVQETSGNDVAIDDIRVYQLPKTCITEVKRNFTVPTGKAFTSTAKVTKDVSCSGTGAVNDGEITITATNFDTSYGYDYTLDGGLNWVNVKVSPFTIIELGAKTYDLRIRYNEITQATCFTPFTPTIKAPQALLAGGAVLLPAKCSVGATIRASASEGTPAYQYELRYATTGTVYRVFQVTTDFEDVPEGDYEVFVKDANKCISAVGAAVKVIAPPVVSAELDINSDFCFDNTNKASVTVNVTGGTGPFSYSIDGKPAQKDSNVFTNIETGDHTIIVTDAVGCSPIDPIKFRIEEELTVKNGIKSLDCSPTTGNAVVTGTISFGYPPYTVSLTSGNATGTLVQPTTPSGTSFTYTIGIAGTYIFEVKDSKGCVKSTTAIIDAITNPELKQISVIPVTCKTNTDGSVVVTGEKGSGDYKYSDDGTTFTNTTGIFKGLAEGLHTFYVKDSKGCTGKLDITIGAPAVLQGSASITTAYTCDGGATITATANGGNGTYTFVLKRGTTVVGTNTDGIFAGLTTPGSYSVDITDGKGCPLTVSVATPIEALTPPTAMTFSNTALKCPANTVDVTIETVTGGKGTLATFQYRISLPVASQTVFQSSRTFTNLAPGTYTFEVKDENNCKKEVSYTIDKLPEISIASTVDNTVICKEASNGTVTFTIGGFGNNTPYSYIVDGGAVQTGFVTPATGTTFEITVPNLNTGNHSIEVTNGTTNCKVSRSQFVAEPLDPLVLTPATVTPKTCADLGTATIHVTGGWNTNYTYTVTPTTGPAIVQENNNYFENLENGVYNYTVKDLKGCEVSGTFTIILGPDVTASIAATTNLCYTNAGKAAIYVTPNKQANYTYSLNGATPQDNGTFENVEPGKYVITVRDTSTGCFVDLAEQTVTTELTASTNLFAGPKCNTSDVVITGKVSGGTAGYTYVVSIDGTLESPATTHTITAADGTFSYTDSSGIPAGKITPTVYVFTFKDNATTGCTTTATRTVQPKTDPQFKATPNSTIFCNGQESGSITVAINTAFGEGPYVISVLNTTTGIPYGTQTTGLPAGNYTVRVTDSKGCFAEETGVEIKQPDPLVVDFDVQPIICKAGGVSLGSITIKSVDGGVKDYIYNVKGINYDRTFPNQDGGTQVFEVVNFGYYEIRITDANGCLKVIDKILVASPPEDLDITVTNPPVDCSTGGTAVVAVGSDPLNPSSIIGNGPFYFAIYDGSVPNYPNPVGSFAWLPEDNPGIAGAPGDKKATFTNLTPGVKYTFIVYDSDAAHGGTGTGCYYFETSEDEIPTNSKLKVEGNVEAHNITCFTTPPTADGNVSFKISSEYTVPTDVDYQILNELTLQPMGAAQQGIVPAATVPVSTLNINNFGALPFGKYIIVITEIKDRTTTPVLKGCSIASIPFTITGSVTPLTLNADSPKNANCTANAGKIQAFAQGGTTLEADTDPTNPKPAVPYLYQLFPDNGAIGEDAADARPAAASFDLALHKVSVFNVEAGNYLVYVRDAYGCIQVKPVTVDKDPEPVITAVPAFQCTATEDKFGIVVNLTTTGVGPYGYSVDGGDFETEAATTFTIPNLSSGTHTVRVKDSNGCGNTVIDIQIYAPLEIKASFTKIPTCKNIDGEITAVVTGGLTTGNFQYTLVNNTTGVTSPMQINDPVFVNKAPGNYTVTVRNVETNCSKSTDLDLVIPPDVTFSLANTAPNCVTPQGTLNNGTITVTLPTTNTDIPYTYTLTKISPAPLGSPKTQNGKVFTGLTVGVYEVTVKSAKGCEETHQTEIFAPTPVTIALSESKFECTGTAFNDKIVTVTPGGGAGAVPVDLDDYKYSSNGTTWQDENTFPVIDNGFAKTLTYYVKDAKGCIVSAPITIQPFPKLTAAVATKLNPTIDCLNGKQDIEVIISGGTITPDPFTYQVYQDGVAIGGLVTVVNDRFTYPAVTPGSNYKFEITDKNTKCTIMSNVIEVPVFDKIKVFATASSNVDCNGNATGAIEINITDYAGPYTYEILKGGVSLTPPLTGTGDSTTSSSFVLPHGLVAGTDYTVFVRETAYPSCDFTTTIPVVITEPAPLAGFSVINENKNCFNTGSKVTIDLTTITGGSGGNSYAFVQNNGTPVYGPDSFAILDPTVDTEWDVWVKDKNDCAIKVDVTIAEDLSPSNLTVNKFSQCPSSTGTYTFTVTATTAGGAEYSIGNGFQSNGTFTVDKAGEYTVIVKDKNGCTNPLPFKVTILEPLTLKANITGVPICNDPANGQITLEATGGSGNYEYSIDGITYGNSAVFSLLAPNAYKFYVRDLDEGCIKDVTQTIETATLITGFALAPTPVTCFGSADGKIVATMTTPSAGVNDNPKYMYSIDGGLTSQESNIFPNLAAGHYTITVTSGRGCIATEETDVDSPLIITVPAPTVTQFKCNAGTNAGNFATIAVSGVTGGSNKFENYEFIKVGTPNTVAYFGDNPTYTVYDLAGGTYIVNVYDDKGCVGTAPAQIVINPYIALDKVNVRVDTAVTCTNFEDITVLVSSIGGTPARLEYSLVDETNGVRGAIYPLQTNTNGEFKDLPIADYIITVTNLDTGCSVESVHYVNNPQTFDLTIDNIVNVTCYAGTNGSATVTFIDRLITTTPVINPDNAGPFDYVVKDELGNTVITGPTTANAGPISLPNLGAGTYTVIAVLKESPYCTVSRSFTIDQPIAALAVTAQKEEITCVDDNNDGKIIASATGGWPGDYKYELRIGTAIISPYDISPDFENLKEGNYTVYVMDSKGCEASFDVPLANPTPIDVTIAADKIAVLCYDDQDATITVTNVTGGSGNYTFTLRGTLADGTEIYRDAQPDRIFAGLGAGTYQITASDDWTCSNVSNTVTITQPDVVKASLSVDRTETCAITPRVILTATGGTAPYYYSTDGTNYNPTSFNSTVVIDLPKTTADVSYKYYIRDTNGCLSIESNAVPFSPVPAIVLETLNHTDIQCKGDVKGSITAVAKGGLGNFVYILTDVSGNPITPAPTQLYPGEFTELAVGNYRVRVESLDCSIPSEIIQITEPDQALTATLVPVNITCSGFNNGKITVNAVGGTGRYVYAIAPNFEQFFDSNVFENLRPGIYIIRVQDENGCFQDYEQEIIQPDPIELTEVPNSMIPEYCVGDKDGYFEISVTGGTQPYTYSLDVEKGPFTQGAVGQIVFPFDKLVGGKHTVYIIDANGCSNQIDIDMPESVILKPTYEINYDCVNNTQSNMVIITVDPSNNPADLDYSLDGTGTVQVSNVFTNVAPGPHFVRVRHSNTCEDVTATFDIKAYDPLTLVETPGQQEMNIISVTAGGGAPAYEYSFNGEPFTSSNKYKIYKTGDYVVVVRDKNGCTVTITVPGTYIDVCLDNYFTPAGATNTTWGPGCTNIYNNLEFSIFDRYGRIIAKYHYGQKWDGRYNGADLPSGDYWYVLKLNDAKDDREFVGHFTLYR</sequence>
<keyword evidence="1" id="KW-0812">Transmembrane</keyword>
<accession>A0ABX2XCQ9</accession>
<dbReference type="EMBL" id="LVEN01000046">
    <property type="protein sequence ID" value="OCB69556.1"/>
    <property type="molecule type" value="Genomic_DNA"/>
</dbReference>
<keyword evidence="4" id="KW-1185">Reference proteome</keyword>
<dbReference type="NCBIfam" id="TIGR01451">
    <property type="entry name" value="B_ant_repeat"/>
    <property type="match status" value="1"/>
</dbReference>